<proteinExistence type="predicted"/>
<comment type="caution">
    <text evidence="1">The sequence shown here is derived from an EMBL/GenBank/DDBJ whole genome shotgun (WGS) entry which is preliminary data.</text>
</comment>
<gene>
    <name evidence="1" type="ORF">H0235_016323</name>
</gene>
<organism evidence="1 2">
    <name type="scientific">Vespula pensylvanica</name>
    <name type="common">Western yellow jacket</name>
    <name type="synonym">Wasp</name>
    <dbReference type="NCBI Taxonomy" id="30213"/>
    <lineage>
        <taxon>Eukaryota</taxon>
        <taxon>Metazoa</taxon>
        <taxon>Ecdysozoa</taxon>
        <taxon>Arthropoda</taxon>
        <taxon>Hexapoda</taxon>
        <taxon>Insecta</taxon>
        <taxon>Pterygota</taxon>
        <taxon>Neoptera</taxon>
        <taxon>Endopterygota</taxon>
        <taxon>Hymenoptera</taxon>
        <taxon>Apocrita</taxon>
        <taxon>Aculeata</taxon>
        <taxon>Vespoidea</taxon>
        <taxon>Vespidae</taxon>
        <taxon>Vespinae</taxon>
        <taxon>Vespula</taxon>
    </lineage>
</organism>
<keyword evidence="2" id="KW-1185">Reference proteome</keyword>
<reference evidence="1" key="1">
    <citation type="journal article" date="2020" name="G3 (Bethesda)">
        <title>High-Quality Assemblies for Three Invasive Social Wasps from the &lt;i&gt;Vespula&lt;/i&gt; Genus.</title>
        <authorList>
            <person name="Harrop T.W.R."/>
            <person name="Guhlin J."/>
            <person name="McLaughlin G.M."/>
            <person name="Permina E."/>
            <person name="Stockwell P."/>
            <person name="Gilligan J."/>
            <person name="Le Lec M.F."/>
            <person name="Gruber M.A.M."/>
            <person name="Quinn O."/>
            <person name="Lovegrove M."/>
            <person name="Duncan E.J."/>
            <person name="Remnant E.J."/>
            <person name="Van Eeckhoven J."/>
            <person name="Graham B."/>
            <person name="Knapp R.A."/>
            <person name="Langford K.W."/>
            <person name="Kronenberg Z."/>
            <person name="Press M.O."/>
            <person name="Eacker S.M."/>
            <person name="Wilson-Rankin E.E."/>
            <person name="Purcell J."/>
            <person name="Lester P.J."/>
            <person name="Dearden P.K."/>
        </authorList>
    </citation>
    <scope>NUCLEOTIDE SEQUENCE</scope>
    <source>
        <strain evidence="1">Volc-1</strain>
    </source>
</reference>
<evidence type="ECO:0000313" key="2">
    <source>
        <dbReference type="Proteomes" id="UP000600918"/>
    </source>
</evidence>
<dbReference type="AlphaFoldDB" id="A0A834N784"/>
<accession>A0A834N784</accession>
<sequence length="73" mass="8266">MRTNKTEIKCLFGLNGIGEILFHASVLDPGCSNIPTENNNEKMSEEKKQLVQEVQLEENSLGRYVITKGYDHI</sequence>
<protein>
    <submittedName>
        <fullName evidence="1">Uncharacterized protein</fullName>
    </submittedName>
</protein>
<evidence type="ECO:0000313" key="1">
    <source>
        <dbReference type="EMBL" id="KAF7398315.1"/>
    </source>
</evidence>
<dbReference type="EMBL" id="JACSDY010000019">
    <property type="protein sequence ID" value="KAF7398315.1"/>
    <property type="molecule type" value="Genomic_DNA"/>
</dbReference>
<name>A0A834N784_VESPE</name>
<dbReference type="Proteomes" id="UP000600918">
    <property type="component" value="Unassembled WGS sequence"/>
</dbReference>